<dbReference type="Gene3D" id="3.40.50.150">
    <property type="entry name" value="Vaccinia Virus protein VP39"/>
    <property type="match status" value="2"/>
</dbReference>
<dbReference type="InterPro" id="IPR029063">
    <property type="entry name" value="SAM-dependent_MTases_sf"/>
</dbReference>
<dbReference type="InterPro" id="IPR012340">
    <property type="entry name" value="NA-bd_OB-fold"/>
</dbReference>
<evidence type="ECO:0000313" key="5">
    <source>
        <dbReference type="EMBL" id="CAB4782285.1"/>
    </source>
</evidence>
<dbReference type="AlphaFoldDB" id="A0A6J6WFU7"/>
<dbReference type="PROSITE" id="PS51687">
    <property type="entry name" value="SAM_MT_RNA_M5U"/>
    <property type="match status" value="1"/>
</dbReference>
<keyword evidence="2" id="KW-0808">Transferase</keyword>
<dbReference type="Pfam" id="PF05958">
    <property type="entry name" value="tRNA_U5-meth_tr"/>
    <property type="match status" value="1"/>
</dbReference>
<evidence type="ECO:0000256" key="2">
    <source>
        <dbReference type="ARBA" id="ARBA00022679"/>
    </source>
</evidence>
<sequence length="409" mass="44025">MTSLIGQRYEVEVGSVAHGGFCVARHDGRAIFVRHSLPGERVVVEITEGKEDSRYLRADAVEIVTPSPERVDSQCAVSGPGGCGGCDWQHVSLKGQRELKAAVVAEQLKRLAGIDREIVVKEVAGVAGQPEGLHWRTRMRFAIDEQGHAGLRRSRSHDVVALQDCAIAHPRVLEAEVFGATWPGAESVMVAAPVGPTVETNETSVLVEYRDGTKHQALGPATLVNDAVGRLWRSRVDGFWQVHPSAPVVLVDAVITAAQPRLSDVVWDLYAGVGLFAGALAPLVSDVVAVESEAASCRDAERNLKDLKTVKVVHERVDKWLRQQADPQQLDAPDIVVLDPPRKGAGASIVGMICGVKPRVVVYVACDPAALARDVALFAAQGYELGELTAYDLFPMTHHVECVAVFTLS</sequence>
<dbReference type="GO" id="GO:0070475">
    <property type="term" value="P:rRNA base methylation"/>
    <property type="evidence" value="ECO:0007669"/>
    <property type="project" value="TreeGrafter"/>
</dbReference>
<gene>
    <name evidence="5" type="ORF">UFOPK2938_00799</name>
</gene>
<name>A0A6J6WFU7_9ZZZZ</name>
<dbReference type="EMBL" id="CAEZZX010000157">
    <property type="protein sequence ID" value="CAB4782285.1"/>
    <property type="molecule type" value="Genomic_DNA"/>
</dbReference>
<protein>
    <submittedName>
        <fullName evidence="5">Unannotated protein</fullName>
    </submittedName>
</protein>
<dbReference type="SUPFAM" id="SSF53335">
    <property type="entry name" value="S-adenosyl-L-methionine-dependent methyltransferases"/>
    <property type="match status" value="1"/>
</dbReference>
<keyword evidence="3" id="KW-0949">S-adenosyl-L-methionine</keyword>
<dbReference type="InterPro" id="IPR010280">
    <property type="entry name" value="U5_MeTrfase_fam"/>
</dbReference>
<dbReference type="InterPro" id="IPR002792">
    <property type="entry name" value="TRAM_dom"/>
</dbReference>
<feature type="domain" description="TRAM" evidence="4">
    <location>
        <begin position="2"/>
        <end position="62"/>
    </location>
</feature>
<dbReference type="Pfam" id="PF01938">
    <property type="entry name" value="TRAM"/>
    <property type="match status" value="1"/>
</dbReference>
<accession>A0A6J6WFU7</accession>
<evidence type="ECO:0000256" key="3">
    <source>
        <dbReference type="ARBA" id="ARBA00022691"/>
    </source>
</evidence>
<dbReference type="Gene3D" id="2.40.50.140">
    <property type="entry name" value="Nucleic acid-binding proteins"/>
    <property type="match status" value="1"/>
</dbReference>
<reference evidence="5" key="1">
    <citation type="submission" date="2020-05" db="EMBL/GenBank/DDBJ databases">
        <authorList>
            <person name="Chiriac C."/>
            <person name="Salcher M."/>
            <person name="Ghai R."/>
            <person name="Kavagutti S V."/>
        </authorList>
    </citation>
    <scope>NUCLEOTIDE SEQUENCE</scope>
</reference>
<evidence type="ECO:0000256" key="1">
    <source>
        <dbReference type="ARBA" id="ARBA00022603"/>
    </source>
</evidence>
<dbReference type="GO" id="GO:0070041">
    <property type="term" value="F:rRNA (uridine-C5-)-methyltransferase activity"/>
    <property type="evidence" value="ECO:0007669"/>
    <property type="project" value="TreeGrafter"/>
</dbReference>
<dbReference type="PROSITE" id="PS50926">
    <property type="entry name" value="TRAM"/>
    <property type="match status" value="1"/>
</dbReference>
<organism evidence="5">
    <name type="scientific">freshwater metagenome</name>
    <dbReference type="NCBI Taxonomy" id="449393"/>
    <lineage>
        <taxon>unclassified sequences</taxon>
        <taxon>metagenomes</taxon>
        <taxon>ecological metagenomes</taxon>
    </lineage>
</organism>
<proteinExistence type="predicted"/>
<evidence type="ECO:0000259" key="4">
    <source>
        <dbReference type="PROSITE" id="PS50926"/>
    </source>
</evidence>
<dbReference type="SUPFAM" id="SSF50249">
    <property type="entry name" value="Nucleic acid-binding proteins"/>
    <property type="match status" value="1"/>
</dbReference>
<dbReference type="PANTHER" id="PTHR11061:SF30">
    <property type="entry name" value="TRNA (URACIL(54)-C(5))-METHYLTRANSFERASE"/>
    <property type="match status" value="1"/>
</dbReference>
<keyword evidence="1" id="KW-0489">Methyltransferase</keyword>
<dbReference type="PANTHER" id="PTHR11061">
    <property type="entry name" value="RNA M5U METHYLTRANSFERASE"/>
    <property type="match status" value="1"/>
</dbReference>